<dbReference type="EMBL" id="LAZR01002295">
    <property type="protein sequence ID" value="KKN31891.1"/>
    <property type="molecule type" value="Genomic_DNA"/>
</dbReference>
<organism evidence="1">
    <name type="scientific">marine sediment metagenome</name>
    <dbReference type="NCBI Taxonomy" id="412755"/>
    <lineage>
        <taxon>unclassified sequences</taxon>
        <taxon>metagenomes</taxon>
        <taxon>ecological metagenomes</taxon>
    </lineage>
</organism>
<name>A0A0F9S4D4_9ZZZZ</name>
<protein>
    <recommendedName>
        <fullName evidence="2">NERD domain-containing protein</fullName>
    </recommendedName>
</protein>
<dbReference type="AlphaFoldDB" id="A0A0F9S4D4"/>
<evidence type="ECO:0008006" key="2">
    <source>
        <dbReference type="Google" id="ProtNLM"/>
    </source>
</evidence>
<reference evidence="1" key="1">
    <citation type="journal article" date="2015" name="Nature">
        <title>Complex archaea that bridge the gap between prokaryotes and eukaryotes.</title>
        <authorList>
            <person name="Spang A."/>
            <person name="Saw J.H."/>
            <person name="Jorgensen S.L."/>
            <person name="Zaremba-Niedzwiedzka K."/>
            <person name="Martijn J."/>
            <person name="Lind A.E."/>
            <person name="van Eijk R."/>
            <person name="Schleper C."/>
            <person name="Guy L."/>
            <person name="Ettema T.J."/>
        </authorList>
    </citation>
    <scope>NUCLEOTIDE SEQUENCE</scope>
</reference>
<comment type="caution">
    <text evidence="1">The sequence shown here is derived from an EMBL/GenBank/DDBJ whole genome shotgun (WGS) entry which is preliminary data.</text>
</comment>
<dbReference type="SUPFAM" id="SSF52980">
    <property type="entry name" value="Restriction endonuclease-like"/>
    <property type="match status" value="1"/>
</dbReference>
<accession>A0A0F9S4D4</accession>
<proteinExistence type="predicted"/>
<gene>
    <name evidence="1" type="ORF">LCGC14_0819350</name>
</gene>
<evidence type="ECO:0000313" key="1">
    <source>
        <dbReference type="EMBL" id="KKN31891.1"/>
    </source>
</evidence>
<dbReference type="InterPro" id="IPR011335">
    <property type="entry name" value="Restrct_endonuc-II-like"/>
</dbReference>
<sequence length="550" mass="65728">MLLTHNSNEKVGTNVIMSDFCNQCGEPLGFILNYEFFCYNCSIYKKLEIKKCLNRCETELTNLREQFRNTIVNENIERHFYNFMNMSELACKFHSSPDPYELNSKIGRAFVYLDISKFVVTSIGLNWILEDLNYIGTELPALYSEIPLEILKNWLILFRKKIFLENGLGFYIKNEIDNYFFYYTKEWVSYGKSLSQFGFIEPEFLLDDLDLIHGSLDQMEKIEQDKEGLKKFVKKDFSLRLISALYDVYPNRTDRLFSFDDILYDDTGMIPYALQRIYNYYDDKRSHDLDEFKNTGKPLFFKTNYLSLTQNIPELPWFDRMFNSLFLTSQFNPTSFPMLIKIKQNVYILPYRTRLAHIFMNEKLNHMKSHGELSKQYELRFQNLVMNILSRNGVKIQDPISNIDRINIIEKKKNTFEIDILATLEDKILIIECKSIRMAPFYNLIPYRIERENQFLHFSDQFLNRIRPWIYENLRNTSESKVIEIICRQRYKDKIILSFPQGYHNLRKENIIGLYITQLNEKFKTKSNIMQIYFQDLKEVVRLFSSSTSQ</sequence>